<dbReference type="RefSeq" id="WP_376871308.1">
    <property type="nucleotide sequence ID" value="NZ_JBHUHP010000001.1"/>
</dbReference>
<keyword evidence="2" id="KW-0012">Acyltransferase</keyword>
<dbReference type="PANTHER" id="PTHR43792:SF1">
    <property type="entry name" value="N-ACETYLTRANSFERASE DOMAIN-CONTAINING PROTEIN"/>
    <property type="match status" value="1"/>
</dbReference>
<comment type="caution">
    <text evidence="2">The sequence shown here is derived from an EMBL/GenBank/DDBJ whole genome shotgun (WGS) entry which is preliminary data.</text>
</comment>
<evidence type="ECO:0000313" key="2">
    <source>
        <dbReference type="EMBL" id="MFD2090436.1"/>
    </source>
</evidence>
<feature type="domain" description="N-acetyltransferase" evidence="1">
    <location>
        <begin position="7"/>
        <end position="169"/>
    </location>
</feature>
<dbReference type="SUPFAM" id="SSF55729">
    <property type="entry name" value="Acyl-CoA N-acyltransferases (Nat)"/>
    <property type="match status" value="1"/>
</dbReference>
<dbReference type="EMBL" id="JBHUHP010000001">
    <property type="protein sequence ID" value="MFD2090436.1"/>
    <property type="molecule type" value="Genomic_DNA"/>
</dbReference>
<keyword evidence="2" id="KW-0808">Transferase</keyword>
<organism evidence="2 3">
    <name type="scientific">Blastococcus deserti</name>
    <dbReference type="NCBI Taxonomy" id="2259033"/>
    <lineage>
        <taxon>Bacteria</taxon>
        <taxon>Bacillati</taxon>
        <taxon>Actinomycetota</taxon>
        <taxon>Actinomycetes</taxon>
        <taxon>Geodermatophilales</taxon>
        <taxon>Geodermatophilaceae</taxon>
        <taxon>Blastococcus</taxon>
    </lineage>
</organism>
<dbReference type="InterPro" id="IPR051531">
    <property type="entry name" value="N-acetyltransferase"/>
</dbReference>
<dbReference type="InterPro" id="IPR000182">
    <property type="entry name" value="GNAT_dom"/>
</dbReference>
<reference evidence="3" key="1">
    <citation type="journal article" date="2019" name="Int. J. Syst. Evol. Microbiol.">
        <title>The Global Catalogue of Microorganisms (GCM) 10K type strain sequencing project: providing services to taxonomists for standard genome sequencing and annotation.</title>
        <authorList>
            <consortium name="The Broad Institute Genomics Platform"/>
            <consortium name="The Broad Institute Genome Sequencing Center for Infectious Disease"/>
            <person name="Wu L."/>
            <person name="Ma J."/>
        </authorList>
    </citation>
    <scope>NUCLEOTIDE SEQUENCE [LARGE SCALE GENOMIC DNA]</scope>
    <source>
        <strain evidence="3">JCM 3338</strain>
    </source>
</reference>
<dbReference type="InterPro" id="IPR016181">
    <property type="entry name" value="Acyl_CoA_acyltransferase"/>
</dbReference>
<dbReference type="PANTHER" id="PTHR43792">
    <property type="entry name" value="GNAT FAMILY, PUTATIVE (AFU_ORTHOLOGUE AFUA_3G00765)-RELATED-RELATED"/>
    <property type="match status" value="1"/>
</dbReference>
<name>A0ABW4X4W6_9ACTN</name>
<protein>
    <submittedName>
        <fullName evidence="2">GNAT family N-acetyltransferase</fullName>
        <ecNumber evidence="2">2.3.-.-</ecNumber>
    </submittedName>
</protein>
<sequence>MSRGGRVQLRVPTAQDAALWTALFDDPEVMRYVGTGEVRDHAYYVDLVARQQRLAESTGLCLFSLVTDRGTVGFVGVHPWERPWGPQGMPEIGWRLGRAHWGRGYATEGARAVVGLARRRGLPHLVSMIQAGNTASAAVATRLGMTVERELVSPEGTRVHQFGLSLAGRR</sequence>
<dbReference type="EC" id="2.3.-.-" evidence="2"/>
<dbReference type="GO" id="GO:0016746">
    <property type="term" value="F:acyltransferase activity"/>
    <property type="evidence" value="ECO:0007669"/>
    <property type="project" value="UniProtKB-KW"/>
</dbReference>
<dbReference type="Proteomes" id="UP001597402">
    <property type="component" value="Unassembled WGS sequence"/>
</dbReference>
<dbReference type="Pfam" id="PF13302">
    <property type="entry name" value="Acetyltransf_3"/>
    <property type="match status" value="1"/>
</dbReference>
<proteinExistence type="predicted"/>
<accession>A0ABW4X4W6</accession>
<gene>
    <name evidence="2" type="ORF">ACFSHS_02500</name>
</gene>
<dbReference type="PROSITE" id="PS51186">
    <property type="entry name" value="GNAT"/>
    <property type="match status" value="1"/>
</dbReference>
<keyword evidence="3" id="KW-1185">Reference proteome</keyword>
<evidence type="ECO:0000313" key="3">
    <source>
        <dbReference type="Proteomes" id="UP001597402"/>
    </source>
</evidence>
<dbReference type="Gene3D" id="3.40.630.30">
    <property type="match status" value="1"/>
</dbReference>
<evidence type="ECO:0000259" key="1">
    <source>
        <dbReference type="PROSITE" id="PS51186"/>
    </source>
</evidence>